<dbReference type="OrthoDB" id="3537975at2"/>
<gene>
    <name evidence="1" type="ORF">PS9374_02286</name>
</gene>
<evidence type="ECO:0000313" key="2">
    <source>
        <dbReference type="Proteomes" id="UP000077701"/>
    </source>
</evidence>
<dbReference type="AlphaFoldDB" id="A0A171CFL0"/>
<reference evidence="1 2" key="1">
    <citation type="journal article" date="2016" name="Genome Announc.">
        <title>Draft Genome Sequence of Planomonospora sphaerica JCM9374, a Rare Actinomycete.</title>
        <authorList>
            <person name="Dohra H."/>
            <person name="Suzuki T."/>
            <person name="Inoue Y."/>
            <person name="Kodani S."/>
        </authorList>
    </citation>
    <scope>NUCLEOTIDE SEQUENCE [LARGE SCALE GENOMIC DNA]</scope>
    <source>
        <strain evidence="1 2">JCM 9374</strain>
    </source>
</reference>
<dbReference type="STRING" id="161355.PS9374_02286"/>
<keyword evidence="2" id="KW-1185">Reference proteome</keyword>
<evidence type="ECO:0000313" key="1">
    <source>
        <dbReference type="EMBL" id="GAT66636.1"/>
    </source>
</evidence>
<proteinExistence type="predicted"/>
<dbReference type="EMBL" id="BDCX01000005">
    <property type="protein sequence ID" value="GAT66636.1"/>
    <property type="molecule type" value="Genomic_DNA"/>
</dbReference>
<name>A0A171CFL0_9ACTN</name>
<protein>
    <recommendedName>
        <fullName evidence="3">MarR family transcriptional regulator</fullName>
    </recommendedName>
</protein>
<comment type="caution">
    <text evidence="1">The sequence shown here is derived from an EMBL/GenBank/DDBJ whole genome shotgun (WGS) entry which is preliminary data.</text>
</comment>
<reference evidence="2" key="2">
    <citation type="submission" date="2016-04" db="EMBL/GenBank/DDBJ databases">
        <title>Planomonospora sphaerica JCM9374 whole genome shotgun sequence.</title>
        <authorList>
            <person name="Suzuki T."/>
            <person name="Dohra H."/>
            <person name="Kodani S."/>
        </authorList>
    </citation>
    <scope>NUCLEOTIDE SEQUENCE [LARGE SCALE GENOMIC DNA]</scope>
    <source>
        <strain evidence="2">JCM 9374</strain>
    </source>
</reference>
<accession>A0A171CFL0</accession>
<dbReference type="Proteomes" id="UP000077701">
    <property type="component" value="Unassembled WGS sequence"/>
</dbReference>
<sequence>MRDDPHDVQTLSTDDMTVYEAVAYLAVDDRVAETADVAHVAALPEEAVRRSLAVLAEKGWIEPRGGAHVLGPHDWSVER</sequence>
<organism evidence="1 2">
    <name type="scientific">Planomonospora sphaerica</name>
    <dbReference type="NCBI Taxonomy" id="161355"/>
    <lineage>
        <taxon>Bacteria</taxon>
        <taxon>Bacillati</taxon>
        <taxon>Actinomycetota</taxon>
        <taxon>Actinomycetes</taxon>
        <taxon>Streptosporangiales</taxon>
        <taxon>Streptosporangiaceae</taxon>
        <taxon>Planomonospora</taxon>
    </lineage>
</organism>
<dbReference type="RefSeq" id="WP_068896773.1">
    <property type="nucleotide sequence ID" value="NZ_BDCX01000005.1"/>
</dbReference>
<evidence type="ECO:0008006" key="3">
    <source>
        <dbReference type="Google" id="ProtNLM"/>
    </source>
</evidence>